<name>M3EH66_9LEPT</name>
<evidence type="ECO:0000313" key="6">
    <source>
        <dbReference type="Proteomes" id="UP000011770"/>
    </source>
</evidence>
<keyword evidence="5" id="KW-0378">Hydrolase</keyword>
<evidence type="ECO:0000256" key="3">
    <source>
        <dbReference type="SAM" id="MobiDB-lite"/>
    </source>
</evidence>
<feature type="region of interest" description="Disordered" evidence="3">
    <location>
        <begin position="32"/>
        <end position="54"/>
    </location>
</feature>
<evidence type="ECO:0000259" key="4">
    <source>
        <dbReference type="Pfam" id="PF13359"/>
    </source>
</evidence>
<dbReference type="InterPro" id="IPR027806">
    <property type="entry name" value="HARBI1_dom"/>
</dbReference>
<evidence type="ECO:0000256" key="1">
    <source>
        <dbReference type="ARBA" id="ARBA00001968"/>
    </source>
</evidence>
<comment type="cofactor">
    <cofactor evidence="1">
        <name>a divalent metal cation</name>
        <dbReference type="ChEBI" id="CHEBI:60240"/>
    </cofactor>
</comment>
<proteinExistence type="predicted"/>
<dbReference type="EMBL" id="AHOR02000057">
    <property type="protein sequence ID" value="EMF80398.1"/>
    <property type="molecule type" value="Genomic_DNA"/>
</dbReference>
<feature type="domain" description="DDE Tnp4" evidence="4">
    <location>
        <begin position="31"/>
        <end position="72"/>
    </location>
</feature>
<dbReference type="AlphaFoldDB" id="M3EH66"/>
<evidence type="ECO:0000313" key="5">
    <source>
        <dbReference type="EMBL" id="EMF80398.1"/>
    </source>
</evidence>
<protein>
    <submittedName>
        <fullName evidence="5">DDE family endonuclease domain protein</fullName>
    </submittedName>
</protein>
<evidence type="ECO:0000256" key="2">
    <source>
        <dbReference type="ARBA" id="ARBA00022723"/>
    </source>
</evidence>
<reference evidence="5 6" key="1">
    <citation type="submission" date="2013-01" db="EMBL/GenBank/DDBJ databases">
        <authorList>
            <person name="Harkins D.M."/>
            <person name="Durkin A.S."/>
            <person name="Brinkac L.M."/>
            <person name="Haft D.H."/>
            <person name="Selengut J.D."/>
            <person name="Sanka R."/>
            <person name="DePew J."/>
            <person name="Purushe J."/>
            <person name="Tulsiani S.M."/>
            <person name="Graham G.C."/>
            <person name="Burns M.-A."/>
            <person name="Dohnt M.F."/>
            <person name="Smythe L.D."/>
            <person name="McKay D.B."/>
            <person name="Craig S.B."/>
            <person name="Vinetz J.M."/>
            <person name="Sutton G.G."/>
            <person name="Nierman W.C."/>
            <person name="Fouts D.E."/>
        </authorList>
    </citation>
    <scope>NUCLEOTIDE SEQUENCE [LARGE SCALE GENOMIC DNA]</scope>
    <source>
        <strain evidence="5 6">LT2116</strain>
    </source>
</reference>
<dbReference type="Pfam" id="PF13359">
    <property type="entry name" value="DDE_Tnp_4"/>
    <property type="match status" value="1"/>
</dbReference>
<gene>
    <name evidence="5" type="ORF">LEP1GSC188_4646</name>
</gene>
<keyword evidence="2" id="KW-0479">Metal-binding</keyword>
<dbReference type="GO" id="GO:0004519">
    <property type="term" value="F:endonuclease activity"/>
    <property type="evidence" value="ECO:0007669"/>
    <property type="project" value="UniProtKB-KW"/>
</dbReference>
<comment type="caution">
    <text evidence="5">The sequence shown here is derived from an EMBL/GenBank/DDBJ whole genome shotgun (WGS) entry which is preliminary data.</text>
</comment>
<feature type="compositionally biased region" description="Basic and acidic residues" evidence="3">
    <location>
        <begin position="41"/>
        <end position="51"/>
    </location>
</feature>
<accession>M3EH66</accession>
<keyword evidence="5" id="KW-0540">Nuclease</keyword>
<sequence length="77" mass="9320">MKQVGALPKQSFKNKAEFMKFFPDLKVVITDGTERRRRRPQNREKQKEFYSGKKKTHTVKNLVVTDQKKKIYLHRKR</sequence>
<dbReference type="GO" id="GO:0046872">
    <property type="term" value="F:metal ion binding"/>
    <property type="evidence" value="ECO:0007669"/>
    <property type="project" value="UniProtKB-KW"/>
</dbReference>
<keyword evidence="5" id="KW-0255">Endonuclease</keyword>
<organism evidence="5 6">
    <name type="scientific">Leptospira weilii serovar Topaz str. LT2116</name>
    <dbReference type="NCBI Taxonomy" id="1088540"/>
    <lineage>
        <taxon>Bacteria</taxon>
        <taxon>Pseudomonadati</taxon>
        <taxon>Spirochaetota</taxon>
        <taxon>Spirochaetia</taxon>
        <taxon>Leptospirales</taxon>
        <taxon>Leptospiraceae</taxon>
        <taxon>Leptospira</taxon>
    </lineage>
</organism>
<dbReference type="Proteomes" id="UP000011770">
    <property type="component" value="Unassembled WGS sequence"/>
</dbReference>